<keyword evidence="8" id="KW-0030">Aminoacyl-tRNA synthetase</keyword>
<evidence type="ECO:0000256" key="10">
    <source>
        <dbReference type="ARBA" id="ARBA00048248"/>
    </source>
</evidence>
<dbReference type="GO" id="GO:0006437">
    <property type="term" value="P:tyrosyl-tRNA aminoacylation"/>
    <property type="evidence" value="ECO:0007669"/>
    <property type="project" value="TreeGrafter"/>
</dbReference>
<dbReference type="InterPro" id="IPR014729">
    <property type="entry name" value="Rossmann-like_a/b/a_fold"/>
</dbReference>
<dbReference type="Gene3D" id="1.10.240.10">
    <property type="entry name" value="Tyrosyl-Transfer RNA Synthetase"/>
    <property type="match status" value="1"/>
</dbReference>
<dbReference type="FunFam" id="3.40.50.620:FF:000085">
    <property type="entry name" value="Tyrosine--tRNA ligase 1 cytoplasmic"/>
    <property type="match status" value="1"/>
</dbReference>
<comment type="similarity">
    <text evidence="2">Belongs to the class-I aminoacyl-tRNA synthetase family.</text>
</comment>
<keyword evidence="4" id="KW-0436">Ligase</keyword>
<comment type="caution">
    <text evidence="12">The sequence shown here is derived from an EMBL/GenBank/DDBJ whole genome shotgun (WGS) entry which is preliminary data.</text>
</comment>
<proteinExistence type="inferred from homology"/>
<comment type="function">
    <text evidence="1">Catalyzes the attachment of tyrosine to tRNA(Tyr) in a two-step reaction: tyrosine is first activated by ATP to form Tyr-AMP and then transferred to the acceptor end of tRNA(Tyr).</text>
</comment>
<evidence type="ECO:0000256" key="7">
    <source>
        <dbReference type="ARBA" id="ARBA00022917"/>
    </source>
</evidence>
<evidence type="ECO:0000313" key="13">
    <source>
        <dbReference type="Proteomes" id="UP001178507"/>
    </source>
</evidence>
<comment type="catalytic activity">
    <reaction evidence="10">
        <text>tRNA(Tyr) + L-tyrosine + ATP = L-tyrosyl-tRNA(Tyr) + AMP + diphosphate + H(+)</text>
        <dbReference type="Rhea" id="RHEA:10220"/>
        <dbReference type="Rhea" id="RHEA-COMP:9706"/>
        <dbReference type="Rhea" id="RHEA-COMP:9707"/>
        <dbReference type="ChEBI" id="CHEBI:15378"/>
        <dbReference type="ChEBI" id="CHEBI:30616"/>
        <dbReference type="ChEBI" id="CHEBI:33019"/>
        <dbReference type="ChEBI" id="CHEBI:58315"/>
        <dbReference type="ChEBI" id="CHEBI:78442"/>
        <dbReference type="ChEBI" id="CHEBI:78536"/>
        <dbReference type="ChEBI" id="CHEBI:456215"/>
        <dbReference type="EC" id="6.1.1.1"/>
    </reaction>
</comment>
<feature type="compositionally biased region" description="Pro residues" evidence="11">
    <location>
        <begin position="28"/>
        <end position="37"/>
    </location>
</feature>
<dbReference type="GO" id="GO:0004831">
    <property type="term" value="F:tyrosine-tRNA ligase activity"/>
    <property type="evidence" value="ECO:0007669"/>
    <property type="project" value="UniProtKB-EC"/>
</dbReference>
<protein>
    <recommendedName>
        <fullName evidence="3">tyrosine--tRNA ligase</fullName>
        <ecNumber evidence="3">6.1.1.1</ecNumber>
    </recommendedName>
    <alternativeName>
        <fullName evidence="9">Tyrosyl-tRNA synthetase</fullName>
    </alternativeName>
</protein>
<evidence type="ECO:0000256" key="4">
    <source>
        <dbReference type="ARBA" id="ARBA00022598"/>
    </source>
</evidence>
<keyword evidence="13" id="KW-1185">Reference proteome</keyword>
<dbReference type="Gene3D" id="3.40.50.620">
    <property type="entry name" value="HUPs"/>
    <property type="match status" value="2"/>
</dbReference>
<dbReference type="EC" id="6.1.1.1" evidence="3"/>
<dbReference type="InterPro" id="IPR050489">
    <property type="entry name" value="Tyr-tRNA_synthase"/>
</dbReference>
<dbReference type="SUPFAM" id="SSF52374">
    <property type="entry name" value="Nucleotidylyl transferase"/>
    <property type="match status" value="1"/>
</dbReference>
<dbReference type="Pfam" id="PF00579">
    <property type="entry name" value="tRNA-synt_1b"/>
    <property type="match status" value="1"/>
</dbReference>
<dbReference type="AlphaFoldDB" id="A0AA36HQB3"/>
<dbReference type="Proteomes" id="UP001178507">
    <property type="component" value="Unassembled WGS sequence"/>
</dbReference>
<evidence type="ECO:0000256" key="1">
    <source>
        <dbReference type="ARBA" id="ARBA00002025"/>
    </source>
</evidence>
<sequence>MAIAHDEMVRAVQKFSGYKAEPDGKPGPAEPAEPAEPAPGVDLDQKFQLLRSVGEECQTEPELKELIARKKQFVLYDGFEPSGRMHIAQGLFKAVNVNKCTEAGGIFKFYVADWFALMNDKMGGDMKKIKDTGMYFVHVWKSCGMKMENVRFIWTSDFIYENATEYWTKMLDISRVTSLVRVKRCCTIMGRDEGNLTAAQILYPLMQCTDIFLLRADICQLGLDQRKVNMQAREYCSSVGIKNKPIILSHHMMMGLKAGQAKMSKSDPDSAVFMEDSPEDVRRKITNAACPREKEKKTAKQSEQQGDTEEWILNNPVIDYIRYLVLENSKGRHQITVDGITYDEADSLERDFIDGKLSEQGLKESCIQRLNEIMAGCRRHFAEDKEASELVALVEQHKVDVLKEKENAEKAAVLRSLQVFDGVESVGLVFAPPPAPGGLGVTAETVLATLRCLVRAKKHQKLILWCEDWSCIALDRLAGDIKAITAYYGILAQSVKALASTIALQVEVMMQSEQILRDPNMYWISVIDAGRKKRRTSAGEEPVIGLDEVARHLPSGESLTESGQVVATLMHVADVLALCRGVGKATICASDDFQQHHQLAKNYLQESFAEVRAPEIDVEKQGSNAMSLVLGEGESIWNSKMKKSYCLEGDLDNNPLMDLLRLTLSCQLLDTGRPLLEVRQKAEHGGDKDYAQMAEVETAFASKDLHPSAFKPALQERVKSALAPLQQLSKDAAFKKLCASLENFHKAQSKKAKK</sequence>
<dbReference type="EMBL" id="CAUJNA010000174">
    <property type="protein sequence ID" value="CAJ1373071.1"/>
    <property type="molecule type" value="Genomic_DNA"/>
</dbReference>
<dbReference type="NCBIfam" id="NF006330">
    <property type="entry name" value="PRK08560.1"/>
    <property type="match status" value="1"/>
</dbReference>
<name>A0AA36HQB3_9DINO</name>
<reference evidence="12" key="1">
    <citation type="submission" date="2023-08" db="EMBL/GenBank/DDBJ databases">
        <authorList>
            <person name="Chen Y."/>
            <person name="Shah S."/>
            <person name="Dougan E. K."/>
            <person name="Thang M."/>
            <person name="Chan C."/>
        </authorList>
    </citation>
    <scope>NUCLEOTIDE SEQUENCE</scope>
</reference>
<organism evidence="12 13">
    <name type="scientific">Effrenium voratum</name>
    <dbReference type="NCBI Taxonomy" id="2562239"/>
    <lineage>
        <taxon>Eukaryota</taxon>
        <taxon>Sar</taxon>
        <taxon>Alveolata</taxon>
        <taxon>Dinophyceae</taxon>
        <taxon>Suessiales</taxon>
        <taxon>Symbiodiniaceae</taxon>
        <taxon>Effrenium</taxon>
    </lineage>
</organism>
<evidence type="ECO:0000256" key="2">
    <source>
        <dbReference type="ARBA" id="ARBA00005594"/>
    </source>
</evidence>
<gene>
    <name evidence="12" type="ORF">EVOR1521_LOCUS3008</name>
</gene>
<accession>A0AA36HQB3</accession>
<keyword evidence="5" id="KW-0547">Nucleotide-binding</keyword>
<keyword evidence="7" id="KW-0648">Protein biosynthesis</keyword>
<evidence type="ECO:0000256" key="11">
    <source>
        <dbReference type="SAM" id="MobiDB-lite"/>
    </source>
</evidence>
<keyword evidence="6" id="KW-0067">ATP-binding</keyword>
<evidence type="ECO:0000256" key="8">
    <source>
        <dbReference type="ARBA" id="ARBA00023146"/>
    </source>
</evidence>
<dbReference type="GO" id="GO:0005524">
    <property type="term" value="F:ATP binding"/>
    <property type="evidence" value="ECO:0007669"/>
    <property type="project" value="UniProtKB-KW"/>
</dbReference>
<dbReference type="PANTHER" id="PTHR46264">
    <property type="entry name" value="TYROSINE-TRNA LIGASE"/>
    <property type="match status" value="1"/>
</dbReference>
<evidence type="ECO:0000313" key="12">
    <source>
        <dbReference type="EMBL" id="CAJ1373071.1"/>
    </source>
</evidence>
<evidence type="ECO:0000256" key="3">
    <source>
        <dbReference type="ARBA" id="ARBA00013160"/>
    </source>
</evidence>
<feature type="region of interest" description="Disordered" evidence="11">
    <location>
        <begin position="15"/>
        <end position="40"/>
    </location>
</feature>
<dbReference type="GO" id="GO:0005737">
    <property type="term" value="C:cytoplasm"/>
    <property type="evidence" value="ECO:0007669"/>
    <property type="project" value="TreeGrafter"/>
</dbReference>
<dbReference type="InterPro" id="IPR002305">
    <property type="entry name" value="aa-tRNA-synth_Ic"/>
</dbReference>
<evidence type="ECO:0000256" key="6">
    <source>
        <dbReference type="ARBA" id="ARBA00022840"/>
    </source>
</evidence>
<dbReference type="PANTHER" id="PTHR46264:SF4">
    <property type="entry name" value="TYROSINE--TRNA LIGASE, CYTOPLASMIC"/>
    <property type="match status" value="1"/>
</dbReference>
<evidence type="ECO:0000256" key="9">
    <source>
        <dbReference type="ARBA" id="ARBA00033323"/>
    </source>
</evidence>
<evidence type="ECO:0000256" key="5">
    <source>
        <dbReference type="ARBA" id="ARBA00022741"/>
    </source>
</evidence>